<evidence type="ECO:0000313" key="12">
    <source>
        <dbReference type="RefSeq" id="XP_029634975.1"/>
    </source>
</evidence>
<keyword evidence="6" id="KW-0175">Coiled coil</keyword>
<evidence type="ECO:0000256" key="8">
    <source>
        <dbReference type="SAM" id="MobiDB-lite"/>
    </source>
</evidence>
<reference evidence="12" key="1">
    <citation type="submission" date="2025-08" db="UniProtKB">
        <authorList>
            <consortium name="RefSeq"/>
        </authorList>
    </citation>
    <scope>IDENTIFICATION</scope>
</reference>
<evidence type="ECO:0000259" key="10">
    <source>
        <dbReference type="Pfam" id="PF21289"/>
    </source>
</evidence>
<dbReference type="PROSITE" id="PS50294">
    <property type="entry name" value="WD_REPEATS_REGION"/>
    <property type="match status" value="1"/>
</dbReference>
<evidence type="ECO:0000256" key="5">
    <source>
        <dbReference type="ARBA" id="ARBA00022737"/>
    </source>
</evidence>
<dbReference type="Proteomes" id="UP000515154">
    <property type="component" value="Linkage group LG1"/>
</dbReference>
<evidence type="ECO:0000259" key="9">
    <source>
        <dbReference type="Pfam" id="PF16529"/>
    </source>
</evidence>
<dbReference type="InterPro" id="IPR015943">
    <property type="entry name" value="WD40/YVTN_repeat-like_dom_sf"/>
</dbReference>
<dbReference type="KEGG" id="osn:115210509"/>
<feature type="compositionally biased region" description="Basic and acidic residues" evidence="8">
    <location>
        <begin position="25"/>
        <end position="37"/>
    </location>
</feature>
<dbReference type="Gene3D" id="1.10.220.100">
    <property type="entry name" value="conserved c-terminal region of ge- 1"/>
    <property type="match status" value="1"/>
</dbReference>
<dbReference type="PANTHER" id="PTHR15598:SF5">
    <property type="entry name" value="ENHANCER OF MRNA-DECAPPING PROTEIN 4"/>
    <property type="match status" value="1"/>
</dbReference>
<feature type="domain" description="Enhancer of mRNA-decapping protein 4 C-terminal" evidence="10">
    <location>
        <begin position="1353"/>
        <end position="1471"/>
    </location>
</feature>
<dbReference type="Pfam" id="PF16529">
    <property type="entry name" value="Ge1_WD40"/>
    <property type="match status" value="1"/>
</dbReference>
<evidence type="ECO:0000256" key="2">
    <source>
        <dbReference type="ARBA" id="ARBA00009639"/>
    </source>
</evidence>
<feature type="repeat" description="WD" evidence="7">
    <location>
        <begin position="407"/>
        <end position="440"/>
    </location>
</feature>
<dbReference type="SMART" id="SM00320">
    <property type="entry name" value="WD40"/>
    <property type="match status" value="2"/>
</dbReference>
<evidence type="ECO:0000256" key="1">
    <source>
        <dbReference type="ARBA" id="ARBA00004201"/>
    </source>
</evidence>
<comment type="subcellular location">
    <subcellularLocation>
        <location evidence="1">Cytoplasm</location>
        <location evidence="1">P-body</location>
    </subcellularLocation>
</comment>
<feature type="region of interest" description="Disordered" evidence="8">
    <location>
        <begin position="1"/>
        <end position="94"/>
    </location>
</feature>
<keyword evidence="4 7" id="KW-0853">WD repeat</keyword>
<dbReference type="SUPFAM" id="SSF50978">
    <property type="entry name" value="WD40 repeat-like"/>
    <property type="match status" value="1"/>
</dbReference>
<dbReference type="InterPro" id="IPR036322">
    <property type="entry name" value="WD40_repeat_dom_sf"/>
</dbReference>
<sequence>MDPVGSNCSESSLANSSVSSVVTSDDTKDGEKTREAVHVGPSIVPSADKSVTTTKPQVQVVGGSSGQGLVAESKDSVTSSTPTELTSSVDSLSSSVSNTTNVSCSNVITGNTNMTGTKTQSIGDMKSVTQFIEEIKSVNDLINCSTDSTSKTAPSGSVCNHNGGTNIGGANHLAQPAAIFGYRSSNNTQRIILEGNDRANTFSVKSKEVEVITSRLSSNPENQAGSNKVKTTTVVKFEWEARKYLGNLVAVHRNGVFVAYCLRGKSGANVRILNRKTADRTLLKDFCGRVTDLAFAFTDKILLAAIDEMGNLYIHQITGASEGKIQSKLLLNIVSYNDNQSEFHRVFWCPYIPDESEDDTSQDNSFSKMLLITHGEKAEIWNVDMVCQKYGTDSVMSNEVTCGVLRINSHTKPIADAAFSPDGSALATASMDGMVKFFQITMNEGPSPSNSCNFRRLHEWSPHGGQPLSCLFFLDDHQNPHPDVSFWKYAVTGGNYNQELKVWSCVSWTCLQTIRFLDPPSHLETKTELCMKVALDLSARYLVLTDFRRKVLYILNLHQDHKAETVYISSISEFLLARPCLSFAILDARSEKFRQSLEDDTFLEELTTGEIEQDNSKKLFEDEDSTIVDGVLVELYAVHSTILQELNIRFKTEVAHSDSEVQAVGSKSQDGIVLKDGLSDVSNIMDTSVPDSSESSRGEKAPVLLTPDAFTSKPYSLQTISANSSFTQVSAMEDSTECHPLATGVGRNGNSDAVATAAVSVTACNNTVSHTSSPNSSLVSSQSPLKNKDTNMTSVSTISPVVSIDSSHSPVVTNLPLQNIFSEPTKISVEELFKMSQQVSVSSQAAVVVSGSITSSVSLEGEQAFRKTRRKDFDETDKEVAEVMGDKHVADEVDEVSPLEIETSNIATESNVTAKISPREWPKPPDVSTDGPRIASEKVCNVREGQDIDDDEEEDEDYSLLVDASSNSKGKQPKPLARQIQLTSEPAAPPIHEAPVQIIREVVEPQSLKDIQAMLSTINNKLTRFELLSQQMQELFIQQQQQLKQQAALQQMAKVAVTLPVLEQHLKSMENRMTGHFERLMHQQSQREHQRYQEILNETQSYDKKHEALVNTLWQAVDTTLRKNLEVMVKSEMKNNVLPTMMQSLESIKMDLTREVAQKLSASDAILKENLAKLVRNRQTIEAIGSSVGAAIEVPIQTAYRESFQNIVIPNFERTSQNMYNQVHDTFQKGTKEYLVQLQQHLEVGRRRQMEVWDPVVSQLQSTVEMFKGSTEHLHTHLLSVLEKKLETVVTQSMKGLKDTLLQHVREVVKDEVNKAMRLQGNTISDNVLSAMRSGAVTPVPGTQDVHILQNQILRLLNQGQINAAFQQALSAANLELVILTCEKANPDQVFGQIPFPLQQPVLLSLIQQLSADIETHTLLKQKYLEEAIVSLDTTNPITHEHKRSVLSGLIPKLNNFIQSHPNSPDRRSINKLLMLAQAHLN</sequence>
<accession>A0A6P7S9W3</accession>
<protein>
    <submittedName>
        <fullName evidence="12">Enhancer of mRNA-decapping protein 4 isoform X1</fullName>
    </submittedName>
</protein>
<gene>
    <name evidence="12" type="primary">LOC115210509</name>
</gene>
<proteinExistence type="inferred from homology"/>
<keyword evidence="11" id="KW-1185">Reference proteome</keyword>
<dbReference type="Gene3D" id="2.130.10.10">
    <property type="entry name" value="YVTN repeat-like/Quinoprotein amine dehydrogenase"/>
    <property type="match status" value="1"/>
</dbReference>
<evidence type="ECO:0000256" key="3">
    <source>
        <dbReference type="ARBA" id="ARBA00022490"/>
    </source>
</evidence>
<dbReference type="InterPro" id="IPR032401">
    <property type="entry name" value="EDC4_WD40"/>
</dbReference>
<dbReference type="RefSeq" id="XP_029634975.1">
    <property type="nucleotide sequence ID" value="XM_029779115.2"/>
</dbReference>
<dbReference type="InterPro" id="IPR049404">
    <property type="entry name" value="EDC4_C"/>
</dbReference>
<feature type="compositionally biased region" description="Polar residues" evidence="8">
    <location>
        <begin position="76"/>
        <end position="85"/>
    </location>
</feature>
<organism evidence="11 12">
    <name type="scientific">Octopus sinensis</name>
    <name type="common">East Asian common octopus</name>
    <dbReference type="NCBI Taxonomy" id="2607531"/>
    <lineage>
        <taxon>Eukaryota</taxon>
        <taxon>Metazoa</taxon>
        <taxon>Spiralia</taxon>
        <taxon>Lophotrochozoa</taxon>
        <taxon>Mollusca</taxon>
        <taxon>Cephalopoda</taxon>
        <taxon>Coleoidea</taxon>
        <taxon>Octopodiformes</taxon>
        <taxon>Octopoda</taxon>
        <taxon>Incirrata</taxon>
        <taxon>Octopodidae</taxon>
        <taxon>Octopus</taxon>
    </lineage>
</organism>
<dbReference type="PROSITE" id="PS50082">
    <property type="entry name" value="WD_REPEATS_2"/>
    <property type="match status" value="1"/>
</dbReference>
<feature type="domain" description="Enhancer of mRNA-decapping protein 4 WD40 repeat region" evidence="9">
    <location>
        <begin position="225"/>
        <end position="561"/>
    </location>
</feature>
<dbReference type="InterPro" id="IPR001680">
    <property type="entry name" value="WD40_rpt"/>
</dbReference>
<dbReference type="Gene3D" id="6.10.140.270">
    <property type="match status" value="1"/>
</dbReference>
<evidence type="ECO:0000313" key="11">
    <source>
        <dbReference type="Proteomes" id="UP000515154"/>
    </source>
</evidence>
<feature type="compositionally biased region" description="Low complexity" evidence="8">
    <location>
        <begin position="1"/>
        <end position="24"/>
    </location>
</feature>
<feature type="region of interest" description="Disordered" evidence="8">
    <location>
        <begin position="910"/>
        <end position="936"/>
    </location>
</feature>
<evidence type="ECO:0000256" key="7">
    <source>
        <dbReference type="PROSITE-ProRule" id="PRU00221"/>
    </source>
</evidence>
<keyword evidence="3" id="KW-0963">Cytoplasm</keyword>
<dbReference type="Pfam" id="PF21289">
    <property type="entry name" value="EDC4_C"/>
    <property type="match status" value="1"/>
</dbReference>
<comment type="similarity">
    <text evidence="2">Belongs to the WD repeat EDC4 family.</text>
</comment>
<dbReference type="InterPro" id="IPR045152">
    <property type="entry name" value="EDC4-like"/>
</dbReference>
<keyword evidence="5" id="KW-0677">Repeat</keyword>
<evidence type="ECO:0000256" key="4">
    <source>
        <dbReference type="ARBA" id="ARBA00022574"/>
    </source>
</evidence>
<feature type="region of interest" description="Disordered" evidence="8">
    <location>
        <begin position="768"/>
        <end position="792"/>
    </location>
</feature>
<dbReference type="InterPro" id="IPR044938">
    <property type="entry name" value="EDC4_C_sf"/>
</dbReference>
<feature type="compositionally biased region" description="Low complexity" evidence="8">
    <location>
        <begin position="768"/>
        <end position="785"/>
    </location>
</feature>
<dbReference type="GO" id="GO:0031087">
    <property type="term" value="P:deadenylation-independent decapping of nuclear-transcribed mRNA"/>
    <property type="evidence" value="ECO:0007669"/>
    <property type="project" value="InterPro"/>
</dbReference>
<evidence type="ECO:0000256" key="6">
    <source>
        <dbReference type="ARBA" id="ARBA00023054"/>
    </source>
</evidence>
<dbReference type="FunFam" id="1.10.220.100:FF:000001">
    <property type="entry name" value="Enhancer of mRNA-decapping protein 4"/>
    <property type="match status" value="1"/>
</dbReference>
<name>A0A6P7S9W3_9MOLL</name>
<dbReference type="PANTHER" id="PTHR15598">
    <property type="entry name" value="ENHANCER OF MRNA-DECAPPING PROTEIN 4"/>
    <property type="match status" value="1"/>
</dbReference>
<dbReference type="GO" id="GO:0000932">
    <property type="term" value="C:P-body"/>
    <property type="evidence" value="ECO:0007669"/>
    <property type="project" value="UniProtKB-SubCell"/>
</dbReference>